<dbReference type="Proteomes" id="UP000298774">
    <property type="component" value="Chromosome"/>
</dbReference>
<dbReference type="Proteomes" id="UP001277471">
    <property type="component" value="Unassembled WGS sequence"/>
</dbReference>
<evidence type="ECO:0000313" key="3">
    <source>
        <dbReference type="EMBL" id="QCO09515.1"/>
    </source>
</evidence>
<dbReference type="RefSeq" id="WP_035683354.1">
    <property type="nucleotide sequence ID" value="NZ_CP012914.1"/>
</dbReference>
<evidence type="ECO:0000256" key="1">
    <source>
        <dbReference type="SAM" id="Coils"/>
    </source>
</evidence>
<keyword evidence="1" id="KW-0175">Coiled coil</keyword>
<accession>A0A0P0F4B1</accession>
<organism evidence="3 4">
    <name type="scientific">Azospirillum brasilense</name>
    <dbReference type="NCBI Taxonomy" id="192"/>
    <lineage>
        <taxon>Bacteria</taxon>
        <taxon>Pseudomonadati</taxon>
        <taxon>Pseudomonadota</taxon>
        <taxon>Alphaproteobacteria</taxon>
        <taxon>Rhodospirillales</taxon>
        <taxon>Azospirillaceae</taxon>
        <taxon>Azospirillum</taxon>
    </lineage>
</organism>
<evidence type="ECO:0000313" key="5">
    <source>
        <dbReference type="Proteomes" id="UP001277471"/>
    </source>
</evidence>
<name>A0A0P0F4B1_AZOBR</name>
<keyword evidence="5" id="KW-1185">Reference proteome</keyword>
<dbReference type="AlphaFoldDB" id="A0A0P0F4B1"/>
<dbReference type="EMBL" id="JAWXYC010000004">
    <property type="protein sequence ID" value="MDX5953076.1"/>
    <property type="molecule type" value="Genomic_DNA"/>
</dbReference>
<dbReference type="GeneID" id="56450277"/>
<feature type="coiled-coil region" evidence="1">
    <location>
        <begin position="116"/>
        <end position="150"/>
    </location>
</feature>
<proteinExistence type="predicted"/>
<sequence>MTDHAGGQTLAEFQRLRKHDTADRIVAMLRTIEAELYINGSLYSENQGRLNIAEVCRRAGIRPVTLRNPRHKETKNIVEAWLTNLREHGVITSKTAARKQVQARKLRRLDHNEQAMRAMAADQQKYLEEIRELRRENADLKAKLAAAQSAGNVIGMTGKRHK</sequence>
<protein>
    <submittedName>
        <fullName evidence="3">Uncharacterized protein</fullName>
    </submittedName>
</protein>
<gene>
    <name evidence="3" type="ORF">D3868_10985</name>
    <name evidence="2" type="ORF">SIM66_18010</name>
</gene>
<evidence type="ECO:0000313" key="4">
    <source>
        <dbReference type="Proteomes" id="UP000298774"/>
    </source>
</evidence>
<reference evidence="2 5" key="2">
    <citation type="submission" date="2023-11" db="EMBL/GenBank/DDBJ databases">
        <title>MicrobeMod: A computational toolkit for identifying prokaryotic methylation and restriction-modification with nanopore sequencing.</title>
        <authorList>
            <person name="Crits-Christoph A."/>
            <person name="Kang S.C."/>
            <person name="Lee H."/>
            <person name="Ostrov N."/>
        </authorList>
    </citation>
    <scope>NUCLEOTIDE SEQUENCE [LARGE SCALE GENOMIC DNA]</scope>
    <source>
        <strain evidence="2 5">ATCC 29145</strain>
    </source>
</reference>
<dbReference type="EMBL" id="CP032339">
    <property type="protein sequence ID" value="QCO09515.1"/>
    <property type="molecule type" value="Genomic_DNA"/>
</dbReference>
<reference evidence="3 4" key="1">
    <citation type="submission" date="2018-09" db="EMBL/GenBank/DDBJ databases">
        <title>Whole genome based analysis of evolution and adaptive divergence in Indian and Brazilian strains of Azospirillum brasilense.</title>
        <authorList>
            <person name="Singh C."/>
            <person name="Tripathi A.K."/>
        </authorList>
    </citation>
    <scope>NUCLEOTIDE SEQUENCE [LARGE SCALE GENOMIC DNA]</scope>
    <source>
        <strain evidence="3 4">MTCC4038</strain>
    </source>
</reference>
<evidence type="ECO:0000313" key="2">
    <source>
        <dbReference type="EMBL" id="MDX5953076.1"/>
    </source>
</evidence>
<dbReference type="KEGG" id="abf:AMK58_02895"/>